<keyword evidence="2" id="KW-0479">Metal-binding</keyword>
<dbReference type="GO" id="GO:0046872">
    <property type="term" value="F:metal ion binding"/>
    <property type="evidence" value="ECO:0007669"/>
    <property type="project" value="UniProtKB-KW"/>
</dbReference>
<dbReference type="GO" id="GO:0051539">
    <property type="term" value="F:4 iron, 4 sulfur cluster binding"/>
    <property type="evidence" value="ECO:0007669"/>
    <property type="project" value="UniProtKB-KW"/>
</dbReference>
<dbReference type="RefSeq" id="WP_055154090.1">
    <property type="nucleotide sequence ID" value="NZ_CYZU01000031.1"/>
</dbReference>
<organism evidence="7 8">
    <name type="scientific">Faecalicatena contorta</name>
    <dbReference type="NCBI Taxonomy" id="39482"/>
    <lineage>
        <taxon>Bacteria</taxon>
        <taxon>Bacillati</taxon>
        <taxon>Bacillota</taxon>
        <taxon>Clostridia</taxon>
        <taxon>Lachnospirales</taxon>
        <taxon>Lachnospiraceae</taxon>
        <taxon>Faecalicatena</taxon>
    </lineage>
</organism>
<dbReference type="InterPro" id="IPR017900">
    <property type="entry name" value="4Fe4S_Fe_S_CS"/>
</dbReference>
<evidence type="ECO:0000313" key="7">
    <source>
        <dbReference type="EMBL" id="CUO73584.1"/>
    </source>
</evidence>
<dbReference type="PANTHER" id="PTHR43255">
    <property type="entry name" value="IRON-SULFUR-BINDING OXIDOREDUCTASE FADF-RELATED-RELATED"/>
    <property type="match status" value="1"/>
</dbReference>
<feature type="domain" description="4Fe-4S ferredoxin-type" evidence="6">
    <location>
        <begin position="5"/>
        <end position="35"/>
    </location>
</feature>
<evidence type="ECO:0000256" key="5">
    <source>
        <dbReference type="ARBA" id="ARBA00023014"/>
    </source>
</evidence>
<evidence type="ECO:0000256" key="4">
    <source>
        <dbReference type="ARBA" id="ARBA00023004"/>
    </source>
</evidence>
<keyword evidence="1" id="KW-0004">4Fe-4S</keyword>
<evidence type="ECO:0000313" key="8">
    <source>
        <dbReference type="Proteomes" id="UP000095544"/>
    </source>
</evidence>
<evidence type="ECO:0000259" key="6">
    <source>
        <dbReference type="PROSITE" id="PS51379"/>
    </source>
</evidence>
<dbReference type="InterPro" id="IPR017896">
    <property type="entry name" value="4Fe4S_Fe-S-bd"/>
</dbReference>
<dbReference type="PROSITE" id="PS00198">
    <property type="entry name" value="4FE4S_FER_1"/>
    <property type="match status" value="1"/>
</dbReference>
<dbReference type="GO" id="GO:0016491">
    <property type="term" value="F:oxidoreductase activity"/>
    <property type="evidence" value="ECO:0007669"/>
    <property type="project" value="UniProtKB-KW"/>
</dbReference>
<dbReference type="Pfam" id="PF02754">
    <property type="entry name" value="CCG"/>
    <property type="match status" value="1"/>
</dbReference>
<feature type="domain" description="4Fe-4S ferredoxin-type" evidence="6">
    <location>
        <begin position="51"/>
        <end position="81"/>
    </location>
</feature>
<sequence>MKDFNDIYYNSVECVRCNLCLDRCPAVRAVGTDKAPMYSAVYSALGSRFDLEMVTEEAFQCIDCYECESACPVNVPIADTMAYIRRLCREKNTVPEAVTDIVHRAEAGENILGKPQEIREGKADVAVFLGYAGELDVEMQNAFDKICKAAGISYTFLTDTADSGYFLDRSGQTEGLQKAVDTNVKAFERVQAKVIVTPCSYSFEAFQNYYPEKYTYLHTSEFLEDLLEKKNLNATGGTEQTAYHAAHMLTRKNEVKAPEELIVKLSGQKAVQPERTGYRTSSSGLGGGLGLFYPELAAAVSKKRAKELADLGCRTVVTGCVFEKYALKEAIKEKDMEIIDITEYVARAL</sequence>
<dbReference type="Proteomes" id="UP000095544">
    <property type="component" value="Unassembled WGS sequence"/>
</dbReference>
<dbReference type="STRING" id="39482.ERS852491_03129"/>
<dbReference type="PANTHER" id="PTHR43255:SF1">
    <property type="entry name" value="IRON-SULFUR-BINDING OXIDOREDUCTASE FADF-RELATED"/>
    <property type="match status" value="1"/>
</dbReference>
<proteinExistence type="predicted"/>
<evidence type="ECO:0000256" key="1">
    <source>
        <dbReference type="ARBA" id="ARBA00022485"/>
    </source>
</evidence>
<dbReference type="InterPro" id="IPR004017">
    <property type="entry name" value="Cys_rich_dom"/>
</dbReference>
<dbReference type="InterPro" id="IPR009051">
    <property type="entry name" value="Helical_ferredxn"/>
</dbReference>
<keyword evidence="4" id="KW-0408">Iron</keyword>
<dbReference type="AlphaFoldDB" id="A0A174HFF5"/>
<dbReference type="EMBL" id="CYZU01000031">
    <property type="protein sequence ID" value="CUO73584.1"/>
    <property type="molecule type" value="Genomic_DNA"/>
</dbReference>
<gene>
    <name evidence="7" type="ORF">ERS852491_03129</name>
</gene>
<keyword evidence="3" id="KW-0560">Oxidoreductase</keyword>
<dbReference type="PROSITE" id="PS51379">
    <property type="entry name" value="4FE4S_FER_2"/>
    <property type="match status" value="2"/>
</dbReference>
<dbReference type="SUPFAM" id="SSF46548">
    <property type="entry name" value="alpha-helical ferredoxin"/>
    <property type="match status" value="1"/>
</dbReference>
<dbReference type="InterPro" id="IPR051460">
    <property type="entry name" value="HdrC_iron-sulfur_subunit"/>
</dbReference>
<keyword evidence="5" id="KW-0411">Iron-sulfur</keyword>
<accession>A0A174HFF5</accession>
<dbReference type="GO" id="GO:0005886">
    <property type="term" value="C:plasma membrane"/>
    <property type="evidence" value="ECO:0007669"/>
    <property type="project" value="TreeGrafter"/>
</dbReference>
<dbReference type="OrthoDB" id="9773828at2"/>
<evidence type="ECO:0000256" key="3">
    <source>
        <dbReference type="ARBA" id="ARBA00023002"/>
    </source>
</evidence>
<dbReference type="Gene3D" id="1.10.1060.10">
    <property type="entry name" value="Alpha-helical ferredoxin"/>
    <property type="match status" value="1"/>
</dbReference>
<dbReference type="Pfam" id="PF13534">
    <property type="entry name" value="Fer4_17"/>
    <property type="match status" value="1"/>
</dbReference>
<protein>
    <submittedName>
        <fullName evidence="7">Succinate dehydrogenase/fumarate reductase iron-sulfur subunit</fullName>
    </submittedName>
</protein>
<evidence type="ECO:0000256" key="2">
    <source>
        <dbReference type="ARBA" id="ARBA00022723"/>
    </source>
</evidence>
<reference evidence="7 8" key="1">
    <citation type="submission" date="2015-09" db="EMBL/GenBank/DDBJ databases">
        <authorList>
            <consortium name="Pathogen Informatics"/>
        </authorList>
    </citation>
    <scope>NUCLEOTIDE SEQUENCE [LARGE SCALE GENOMIC DNA]</scope>
    <source>
        <strain evidence="7 8">2789STDY5834876</strain>
    </source>
</reference>
<name>A0A174HFF5_9FIRM</name>